<dbReference type="CDD" id="cd17538">
    <property type="entry name" value="REC_D1_PleD-like"/>
    <property type="match status" value="1"/>
</dbReference>
<dbReference type="PANTHER" id="PTHR48111:SF1">
    <property type="entry name" value="TWO-COMPONENT RESPONSE REGULATOR ORR33"/>
    <property type="match status" value="1"/>
</dbReference>
<dbReference type="GO" id="GO:0032993">
    <property type="term" value="C:protein-DNA complex"/>
    <property type="evidence" value="ECO:0007669"/>
    <property type="project" value="TreeGrafter"/>
</dbReference>
<feature type="domain" description="Response regulatory" evidence="7">
    <location>
        <begin position="6"/>
        <end position="122"/>
    </location>
</feature>
<dbReference type="InterPro" id="IPR039420">
    <property type="entry name" value="WalR-like"/>
</dbReference>
<evidence type="ECO:0000256" key="4">
    <source>
        <dbReference type="ARBA" id="ARBA00023125"/>
    </source>
</evidence>
<evidence type="ECO:0000313" key="8">
    <source>
        <dbReference type="EMBL" id="ETW98406.1"/>
    </source>
</evidence>
<reference evidence="8 9" key="1">
    <citation type="journal article" date="2014" name="Nature">
        <title>An environmental bacterial taxon with a large and distinct metabolic repertoire.</title>
        <authorList>
            <person name="Wilson M.C."/>
            <person name="Mori T."/>
            <person name="Ruckert C."/>
            <person name="Uria A.R."/>
            <person name="Helf M.J."/>
            <person name="Takada K."/>
            <person name="Gernert C."/>
            <person name="Steffens U.A."/>
            <person name="Heycke N."/>
            <person name="Schmitt S."/>
            <person name="Rinke C."/>
            <person name="Helfrich E.J."/>
            <person name="Brachmann A.O."/>
            <person name="Gurgui C."/>
            <person name="Wakimoto T."/>
            <person name="Kracht M."/>
            <person name="Crusemann M."/>
            <person name="Hentschel U."/>
            <person name="Abe I."/>
            <person name="Matsunaga S."/>
            <person name="Kalinowski J."/>
            <person name="Takeyama H."/>
            <person name="Piel J."/>
        </authorList>
    </citation>
    <scope>NUCLEOTIDE SEQUENCE [LARGE SCALE GENOMIC DNA]</scope>
    <source>
        <strain evidence="9">TSY1</strain>
    </source>
</reference>
<feature type="non-terminal residue" evidence="8">
    <location>
        <position position="216"/>
    </location>
</feature>
<dbReference type="InterPro" id="IPR011006">
    <property type="entry name" value="CheY-like_superfamily"/>
</dbReference>
<keyword evidence="1 6" id="KW-0597">Phosphoprotein</keyword>
<dbReference type="Gene3D" id="3.40.50.2300">
    <property type="match status" value="1"/>
</dbReference>
<gene>
    <name evidence="8" type="ORF">ETSY1_18945</name>
</gene>
<name>W4LM34_ENTF1</name>
<evidence type="ECO:0000256" key="3">
    <source>
        <dbReference type="ARBA" id="ARBA00023015"/>
    </source>
</evidence>
<keyword evidence="4" id="KW-0238">DNA-binding</keyword>
<evidence type="ECO:0000256" key="5">
    <source>
        <dbReference type="ARBA" id="ARBA00023163"/>
    </source>
</evidence>
<evidence type="ECO:0000259" key="7">
    <source>
        <dbReference type="PROSITE" id="PS50110"/>
    </source>
</evidence>
<dbReference type="GO" id="GO:0000976">
    <property type="term" value="F:transcription cis-regulatory region binding"/>
    <property type="evidence" value="ECO:0007669"/>
    <property type="project" value="TreeGrafter"/>
</dbReference>
<organism evidence="8 9">
    <name type="scientific">Entotheonella factor</name>
    <dbReference type="NCBI Taxonomy" id="1429438"/>
    <lineage>
        <taxon>Bacteria</taxon>
        <taxon>Pseudomonadati</taxon>
        <taxon>Nitrospinota/Tectimicrobiota group</taxon>
        <taxon>Candidatus Tectimicrobiota</taxon>
        <taxon>Candidatus Entotheonellia</taxon>
        <taxon>Candidatus Entotheonellales</taxon>
        <taxon>Candidatus Entotheonellaceae</taxon>
        <taxon>Candidatus Entotheonella</taxon>
    </lineage>
</organism>
<dbReference type="GO" id="GO:0006355">
    <property type="term" value="P:regulation of DNA-templated transcription"/>
    <property type="evidence" value="ECO:0007669"/>
    <property type="project" value="TreeGrafter"/>
</dbReference>
<dbReference type="Gene3D" id="3.30.70.1230">
    <property type="entry name" value="Nucleotide cyclase"/>
    <property type="match status" value="1"/>
</dbReference>
<dbReference type="FunFam" id="3.40.50.2300:FF:000001">
    <property type="entry name" value="DNA-binding response regulator PhoB"/>
    <property type="match status" value="1"/>
</dbReference>
<evidence type="ECO:0000313" key="9">
    <source>
        <dbReference type="Proteomes" id="UP000019141"/>
    </source>
</evidence>
<dbReference type="SUPFAM" id="SSF52172">
    <property type="entry name" value="CheY-like"/>
    <property type="match status" value="1"/>
</dbReference>
<keyword evidence="9" id="KW-1185">Reference proteome</keyword>
<dbReference type="HOGENOM" id="CLU_1280014_0_0_7"/>
<dbReference type="GO" id="GO:0005829">
    <property type="term" value="C:cytosol"/>
    <property type="evidence" value="ECO:0007669"/>
    <property type="project" value="TreeGrafter"/>
</dbReference>
<accession>W4LM34</accession>
<keyword evidence="5" id="KW-0804">Transcription</keyword>
<dbReference type="InterPro" id="IPR029787">
    <property type="entry name" value="Nucleotide_cyclase"/>
</dbReference>
<dbReference type="EMBL" id="AZHW01000558">
    <property type="protein sequence ID" value="ETW98406.1"/>
    <property type="molecule type" value="Genomic_DNA"/>
</dbReference>
<sequence>MKTPPCILIVDDQPMNVDILQARLAVYGYELLTATDGEEALHVTKAQQPDLLLLDVMMPKMDGVEVCRQLRADPAIPYMPIIMVTAKSDTEDVVAGLEAGADEYLTKPVDQAALVARVKSMLRIKALHDTVQEQAAQLEEWSGTLEQRVQDQVGELERAGRLKRFLAPQLAELVVSSGGETLLQSHRREVTVVYCNLHGFTAFSETAEPEEVMDVL</sequence>
<evidence type="ECO:0000256" key="2">
    <source>
        <dbReference type="ARBA" id="ARBA00023012"/>
    </source>
</evidence>
<dbReference type="InterPro" id="IPR001789">
    <property type="entry name" value="Sig_transdc_resp-reg_receiver"/>
</dbReference>
<dbReference type="GO" id="GO:0000156">
    <property type="term" value="F:phosphorelay response regulator activity"/>
    <property type="evidence" value="ECO:0007669"/>
    <property type="project" value="TreeGrafter"/>
</dbReference>
<keyword evidence="3" id="KW-0805">Transcription regulation</keyword>
<dbReference type="Pfam" id="PF00072">
    <property type="entry name" value="Response_reg"/>
    <property type="match status" value="1"/>
</dbReference>
<dbReference type="SUPFAM" id="SSF55073">
    <property type="entry name" value="Nucleotide cyclase"/>
    <property type="match status" value="1"/>
</dbReference>
<dbReference type="SMART" id="SM00448">
    <property type="entry name" value="REC"/>
    <property type="match status" value="1"/>
</dbReference>
<protein>
    <recommendedName>
        <fullName evidence="7">Response regulatory domain-containing protein</fullName>
    </recommendedName>
</protein>
<dbReference type="Proteomes" id="UP000019141">
    <property type="component" value="Unassembled WGS sequence"/>
</dbReference>
<evidence type="ECO:0000256" key="6">
    <source>
        <dbReference type="PROSITE-ProRule" id="PRU00169"/>
    </source>
</evidence>
<comment type="caution">
    <text evidence="8">The sequence shown here is derived from an EMBL/GenBank/DDBJ whole genome shotgun (WGS) entry which is preliminary data.</text>
</comment>
<keyword evidence="2" id="KW-0902">Two-component regulatory system</keyword>
<proteinExistence type="predicted"/>
<dbReference type="AlphaFoldDB" id="W4LM34"/>
<feature type="modified residue" description="4-aspartylphosphate" evidence="6">
    <location>
        <position position="55"/>
    </location>
</feature>
<dbReference type="PROSITE" id="PS50110">
    <property type="entry name" value="RESPONSE_REGULATORY"/>
    <property type="match status" value="1"/>
</dbReference>
<dbReference type="PANTHER" id="PTHR48111">
    <property type="entry name" value="REGULATOR OF RPOS"/>
    <property type="match status" value="1"/>
</dbReference>
<evidence type="ECO:0000256" key="1">
    <source>
        <dbReference type="ARBA" id="ARBA00022553"/>
    </source>
</evidence>